<gene>
    <name evidence="1" type="ORF">L195_g062253</name>
</gene>
<name>A0A2K3KEJ5_TRIPR</name>
<dbReference type="Proteomes" id="UP000236291">
    <property type="component" value="Unassembled WGS sequence"/>
</dbReference>
<comment type="caution">
    <text evidence="1">The sequence shown here is derived from an EMBL/GenBank/DDBJ whole genome shotgun (WGS) entry which is preliminary data.</text>
</comment>
<dbReference type="AlphaFoldDB" id="A0A2K3KEJ5"/>
<evidence type="ECO:0000313" key="1">
    <source>
        <dbReference type="EMBL" id="PNX64717.1"/>
    </source>
</evidence>
<accession>A0A2K3KEJ5</accession>
<reference evidence="1 2" key="1">
    <citation type="journal article" date="2014" name="Am. J. Bot.">
        <title>Genome assembly and annotation for red clover (Trifolium pratense; Fabaceae).</title>
        <authorList>
            <person name="Istvanek J."/>
            <person name="Jaros M."/>
            <person name="Krenek A."/>
            <person name="Repkova J."/>
        </authorList>
    </citation>
    <scope>NUCLEOTIDE SEQUENCE [LARGE SCALE GENOMIC DNA]</scope>
    <source>
        <strain evidence="2">cv. Tatra</strain>
        <tissue evidence="1">Young leaves</tissue>
    </source>
</reference>
<protein>
    <submittedName>
        <fullName evidence="1">Uncharacterized protein</fullName>
    </submittedName>
</protein>
<proteinExistence type="predicted"/>
<sequence length="27" mass="3582">MVMMMVMVMHFWFCELYRWRFDFVSMQ</sequence>
<dbReference type="EMBL" id="ASHM01169549">
    <property type="protein sequence ID" value="PNX64717.1"/>
    <property type="molecule type" value="Genomic_DNA"/>
</dbReference>
<feature type="non-terminal residue" evidence="1">
    <location>
        <position position="27"/>
    </location>
</feature>
<reference evidence="1 2" key="2">
    <citation type="journal article" date="2017" name="Front. Plant Sci.">
        <title>Gene Classification and Mining of Molecular Markers Useful in Red Clover (Trifolium pratense) Breeding.</title>
        <authorList>
            <person name="Istvanek J."/>
            <person name="Dluhosova J."/>
            <person name="Dluhos P."/>
            <person name="Patkova L."/>
            <person name="Nedelnik J."/>
            <person name="Repkova J."/>
        </authorList>
    </citation>
    <scope>NUCLEOTIDE SEQUENCE [LARGE SCALE GENOMIC DNA]</scope>
    <source>
        <strain evidence="2">cv. Tatra</strain>
        <tissue evidence="1">Young leaves</tissue>
    </source>
</reference>
<evidence type="ECO:0000313" key="2">
    <source>
        <dbReference type="Proteomes" id="UP000236291"/>
    </source>
</evidence>
<organism evidence="1 2">
    <name type="scientific">Trifolium pratense</name>
    <name type="common">Red clover</name>
    <dbReference type="NCBI Taxonomy" id="57577"/>
    <lineage>
        <taxon>Eukaryota</taxon>
        <taxon>Viridiplantae</taxon>
        <taxon>Streptophyta</taxon>
        <taxon>Embryophyta</taxon>
        <taxon>Tracheophyta</taxon>
        <taxon>Spermatophyta</taxon>
        <taxon>Magnoliopsida</taxon>
        <taxon>eudicotyledons</taxon>
        <taxon>Gunneridae</taxon>
        <taxon>Pentapetalae</taxon>
        <taxon>rosids</taxon>
        <taxon>fabids</taxon>
        <taxon>Fabales</taxon>
        <taxon>Fabaceae</taxon>
        <taxon>Papilionoideae</taxon>
        <taxon>50 kb inversion clade</taxon>
        <taxon>NPAAA clade</taxon>
        <taxon>Hologalegina</taxon>
        <taxon>IRL clade</taxon>
        <taxon>Trifolieae</taxon>
        <taxon>Trifolium</taxon>
    </lineage>
</organism>